<evidence type="ECO:0000313" key="6">
    <source>
        <dbReference type="Proteomes" id="UP000280955"/>
    </source>
</evidence>
<name>A0ABX9SKH5_9GAMM</name>
<evidence type="ECO:0000256" key="1">
    <source>
        <dbReference type="ARBA" id="ARBA00001961"/>
    </source>
</evidence>
<dbReference type="InterPro" id="IPR051842">
    <property type="entry name" value="uS12_prolyl_hydroxylase"/>
</dbReference>
<reference evidence="5 6" key="1">
    <citation type="submission" date="2018-10" db="EMBL/GenBank/DDBJ databases">
        <title>Genomic Encyclopedia of Archaeal and Bacterial Type Strains, Phase II (KMG-II): from individual species to whole genera.</title>
        <authorList>
            <person name="Goeker M."/>
        </authorList>
    </citation>
    <scope>NUCLEOTIDE SEQUENCE [LARGE SCALE GENOMIC DNA]</scope>
    <source>
        <strain evidence="5 6">DSM 15149</strain>
    </source>
</reference>
<dbReference type="InterPro" id="IPR039558">
    <property type="entry name" value="TPA1/OFD1_N"/>
</dbReference>
<dbReference type="InterPro" id="IPR006620">
    <property type="entry name" value="Pro_4_hyd_alph"/>
</dbReference>
<comment type="caution">
    <text evidence="5">The sequence shown here is derived from an EMBL/GenBank/DDBJ whole genome shotgun (WGS) entry which is preliminary data.</text>
</comment>
<dbReference type="SMART" id="SM00702">
    <property type="entry name" value="P4Hc"/>
    <property type="match status" value="1"/>
</dbReference>
<keyword evidence="2" id="KW-0223">Dioxygenase</keyword>
<organism evidence="5 6">
    <name type="scientific">Photorhabdus asymbiotica</name>
    <dbReference type="NCBI Taxonomy" id="291112"/>
    <lineage>
        <taxon>Bacteria</taxon>
        <taxon>Pseudomonadati</taxon>
        <taxon>Pseudomonadota</taxon>
        <taxon>Gammaproteobacteria</taxon>
        <taxon>Enterobacterales</taxon>
        <taxon>Morganellaceae</taxon>
        <taxon>Photorhabdus</taxon>
    </lineage>
</organism>
<evidence type="ECO:0000259" key="4">
    <source>
        <dbReference type="SMART" id="SM00702"/>
    </source>
</evidence>
<keyword evidence="3" id="KW-0560">Oxidoreductase</keyword>
<keyword evidence="6" id="KW-1185">Reference proteome</keyword>
<sequence length="200" mass="23278">MKILKLSAFQSAKFNNYPWEWGVINNLITRQDAIQIASEIEWLDFRPIAAERSDKSYSMSLFETNRQNVRGERLNELLKDVRSIQYIKALSEFTTAALLDKECVINIWKYSNQNYLSPHLDKAEKYVTHLIYFSEEWLKSYGGCLNILTTSDEASVIAHIEPHYQNSVVIKTDDKSWHSVSPVKVEGVDRYCMQIIFLKS</sequence>
<gene>
    <name evidence="5" type="ORF">BDD30_2791</name>
</gene>
<comment type="cofactor">
    <cofactor evidence="1">
        <name>L-ascorbate</name>
        <dbReference type="ChEBI" id="CHEBI:38290"/>
    </cofactor>
</comment>
<dbReference type="RefSeq" id="WP_012776803.1">
    <property type="nucleotide sequence ID" value="NC_012962.1"/>
</dbReference>
<dbReference type="Gene3D" id="2.60.120.620">
    <property type="entry name" value="q2cbj1_9rhob like domain"/>
    <property type="match status" value="1"/>
</dbReference>
<evidence type="ECO:0000256" key="3">
    <source>
        <dbReference type="ARBA" id="ARBA00023002"/>
    </source>
</evidence>
<dbReference type="PANTHER" id="PTHR12117">
    <property type="entry name" value="HISTONE ACETYLTRANSFERASE COMPLEX"/>
    <property type="match status" value="1"/>
</dbReference>
<dbReference type="Proteomes" id="UP000280955">
    <property type="component" value="Unassembled WGS sequence"/>
</dbReference>
<feature type="domain" description="Prolyl 4-hydroxylase alpha subunit" evidence="4">
    <location>
        <begin position="19"/>
        <end position="198"/>
    </location>
</feature>
<evidence type="ECO:0000313" key="5">
    <source>
        <dbReference type="EMBL" id="RKS57963.1"/>
    </source>
</evidence>
<evidence type="ECO:0000256" key="2">
    <source>
        <dbReference type="ARBA" id="ARBA00022964"/>
    </source>
</evidence>
<protein>
    <submittedName>
        <fullName evidence="5">Rps23 Pro-64 3,4-dihydroxylase Tpa1-like proline 4-hydroxylase</fullName>
    </submittedName>
</protein>
<proteinExistence type="predicted"/>
<dbReference type="EMBL" id="RBLJ01000003">
    <property type="protein sequence ID" value="RKS57963.1"/>
    <property type="molecule type" value="Genomic_DNA"/>
</dbReference>
<dbReference type="PANTHER" id="PTHR12117:SF0">
    <property type="entry name" value="PROLYL 3-HYDROXYLASE OGFOD1"/>
    <property type="match status" value="1"/>
</dbReference>
<dbReference type="Pfam" id="PF13661">
    <property type="entry name" value="2OG-FeII_Oxy_4"/>
    <property type="match status" value="1"/>
</dbReference>
<accession>A0ABX9SKH5</accession>